<dbReference type="InterPro" id="IPR001375">
    <property type="entry name" value="Peptidase_S9_cat"/>
</dbReference>
<dbReference type="OrthoDB" id="128799at2"/>
<dbReference type="EMBL" id="CP073767">
    <property type="protein sequence ID" value="UWZ59294.1"/>
    <property type="molecule type" value="Genomic_DNA"/>
</dbReference>
<dbReference type="PANTHER" id="PTHR43056">
    <property type="entry name" value="PEPTIDASE S9 PROLYL OLIGOPEPTIDASE"/>
    <property type="match status" value="1"/>
</dbReference>
<dbReference type="GO" id="GO:0008236">
    <property type="term" value="F:serine-type peptidase activity"/>
    <property type="evidence" value="ECO:0007669"/>
    <property type="project" value="InterPro"/>
</dbReference>
<proteinExistence type="predicted"/>
<dbReference type="KEGG" id="daur:Daura_01885"/>
<dbReference type="InterPro" id="IPR050585">
    <property type="entry name" value="Xaa-Pro_dipeptidyl-ppase/CocE"/>
</dbReference>
<sequence length="354" mass="36805">MYYLSDRTGWWNLYRHDGTAVAPMAADCAAPPWELGYSSYGFLDDGRIVMIAREGPAHRLVLVGEACVPVPLPYTSIKPCLAVAGSSVALVGAAPDLAPQVAVADLAGDPPRLTVIDGAGSCTDAATPYRIDELRALVYPPAGAADDWSAPLIVRAHPGPTACSVLRLDPQVQFFTSRGYAVADVDYTGSAGYGRAFREDLNGRWGTADVADCAAVAAHLLDAGRTRPGQVFIRGASAGGYTALRAVSQDGPFAAAVAVAAVVDPAGWAAPRFHRPQVARLGGDGVTAAQLRTPVLLVHGTEDAVVPAGPVVKLAAELGSLGRPHELVLIEGAGHDATDLAAELRLYERVLGRS</sequence>
<dbReference type="Gene3D" id="3.40.50.1820">
    <property type="entry name" value="alpha/beta hydrolase"/>
    <property type="match status" value="1"/>
</dbReference>
<dbReference type="Pfam" id="PF00326">
    <property type="entry name" value="Peptidase_S9"/>
    <property type="match status" value="1"/>
</dbReference>
<protein>
    <submittedName>
        <fullName evidence="2">Prolyl oligopeptidase family serine peptidase</fullName>
    </submittedName>
</protein>
<dbReference type="PANTHER" id="PTHR43056:SF5">
    <property type="entry name" value="PEPTIDASE S9 PROLYL OLIGOPEPTIDASE CATALYTIC DOMAIN-CONTAINING PROTEIN"/>
    <property type="match status" value="1"/>
</dbReference>
<keyword evidence="3" id="KW-1185">Reference proteome</keyword>
<evidence type="ECO:0000259" key="1">
    <source>
        <dbReference type="Pfam" id="PF00326"/>
    </source>
</evidence>
<dbReference type="SUPFAM" id="SSF53474">
    <property type="entry name" value="alpha/beta-Hydrolases"/>
    <property type="match status" value="1"/>
</dbReference>
<feature type="domain" description="Peptidase S9 prolyl oligopeptidase catalytic" evidence="1">
    <location>
        <begin position="170"/>
        <end position="350"/>
    </location>
</feature>
<accession>A0A9Q9IN91</accession>
<organism evidence="2 3">
    <name type="scientific">Dactylosporangium aurantiacum</name>
    <dbReference type="NCBI Taxonomy" id="35754"/>
    <lineage>
        <taxon>Bacteria</taxon>
        <taxon>Bacillati</taxon>
        <taxon>Actinomycetota</taxon>
        <taxon>Actinomycetes</taxon>
        <taxon>Micromonosporales</taxon>
        <taxon>Micromonosporaceae</taxon>
        <taxon>Dactylosporangium</taxon>
    </lineage>
</organism>
<evidence type="ECO:0000313" key="2">
    <source>
        <dbReference type="EMBL" id="UWZ59294.1"/>
    </source>
</evidence>
<dbReference type="Proteomes" id="UP001058003">
    <property type="component" value="Chromosome"/>
</dbReference>
<evidence type="ECO:0000313" key="3">
    <source>
        <dbReference type="Proteomes" id="UP001058003"/>
    </source>
</evidence>
<reference evidence="2" key="1">
    <citation type="submission" date="2021-04" db="EMBL/GenBank/DDBJ databases">
        <title>Dactylosporangium aurantiacum NRRL B-8018 full assembly.</title>
        <authorList>
            <person name="Hartkoorn R.C."/>
            <person name="Beaudoing E."/>
            <person name="Hot D."/>
        </authorList>
    </citation>
    <scope>NUCLEOTIDE SEQUENCE</scope>
    <source>
        <strain evidence="2">NRRL B-8018</strain>
    </source>
</reference>
<dbReference type="GO" id="GO:0006508">
    <property type="term" value="P:proteolysis"/>
    <property type="evidence" value="ECO:0007669"/>
    <property type="project" value="InterPro"/>
</dbReference>
<gene>
    <name evidence="2" type="ORF">Daura_01885</name>
</gene>
<dbReference type="AlphaFoldDB" id="A0A9Q9IN91"/>
<dbReference type="InterPro" id="IPR029058">
    <property type="entry name" value="AB_hydrolase_fold"/>
</dbReference>
<name>A0A9Q9IN91_9ACTN</name>